<sequence length="100" mass="11562">MQWLFAKIFDPTGKDHELPLIGKTQLKIEDGVYFDPVQISIIQFLRSEQNAQLLSDGVVGIWFQRHLHQANIKSEITTPVSLYHLIEEFVSHYGHSPYLV</sequence>
<dbReference type="AlphaFoldDB" id="A0A0L0VDG9"/>
<dbReference type="EMBL" id="AJIL01000074">
    <property type="protein sequence ID" value="KNE96994.1"/>
    <property type="molecule type" value="Genomic_DNA"/>
</dbReference>
<keyword evidence="2" id="KW-1185">Reference proteome</keyword>
<reference evidence="2" key="1">
    <citation type="submission" date="2014-03" db="EMBL/GenBank/DDBJ databases">
        <title>The Genome Sequence of Puccinia striiformis f. sp. tritici PST-78.</title>
        <authorList>
            <consortium name="The Broad Institute Genome Sequencing Platform"/>
            <person name="Cuomo C."/>
            <person name="Hulbert S."/>
            <person name="Chen X."/>
            <person name="Walker B."/>
            <person name="Young S.K."/>
            <person name="Zeng Q."/>
            <person name="Gargeya S."/>
            <person name="Fitzgerald M."/>
            <person name="Haas B."/>
            <person name="Abouelleil A."/>
            <person name="Alvarado L."/>
            <person name="Arachchi H.M."/>
            <person name="Berlin A.M."/>
            <person name="Chapman S.B."/>
            <person name="Goldberg J."/>
            <person name="Griggs A."/>
            <person name="Gujja S."/>
            <person name="Hansen M."/>
            <person name="Howarth C."/>
            <person name="Imamovic A."/>
            <person name="Larimer J."/>
            <person name="McCowan C."/>
            <person name="Montmayeur A."/>
            <person name="Murphy C."/>
            <person name="Neiman D."/>
            <person name="Pearson M."/>
            <person name="Priest M."/>
            <person name="Roberts A."/>
            <person name="Saif S."/>
            <person name="Shea T."/>
            <person name="Sisk P."/>
            <person name="Sykes S."/>
            <person name="Wortman J."/>
            <person name="Nusbaum C."/>
            <person name="Birren B."/>
        </authorList>
    </citation>
    <scope>NUCLEOTIDE SEQUENCE [LARGE SCALE GENOMIC DNA]</scope>
    <source>
        <strain evidence="2">race PST-78</strain>
    </source>
</reference>
<evidence type="ECO:0000313" key="1">
    <source>
        <dbReference type="EMBL" id="KNE96994.1"/>
    </source>
</evidence>
<gene>
    <name evidence="1" type="ORF">PSTG_09732</name>
</gene>
<accession>A0A0L0VDG9</accession>
<name>A0A0L0VDG9_9BASI</name>
<proteinExistence type="predicted"/>
<comment type="caution">
    <text evidence="1">The sequence shown here is derived from an EMBL/GenBank/DDBJ whole genome shotgun (WGS) entry which is preliminary data.</text>
</comment>
<dbReference type="Proteomes" id="UP000054564">
    <property type="component" value="Unassembled WGS sequence"/>
</dbReference>
<organism evidence="1 2">
    <name type="scientific">Puccinia striiformis f. sp. tritici PST-78</name>
    <dbReference type="NCBI Taxonomy" id="1165861"/>
    <lineage>
        <taxon>Eukaryota</taxon>
        <taxon>Fungi</taxon>
        <taxon>Dikarya</taxon>
        <taxon>Basidiomycota</taxon>
        <taxon>Pucciniomycotina</taxon>
        <taxon>Pucciniomycetes</taxon>
        <taxon>Pucciniales</taxon>
        <taxon>Pucciniaceae</taxon>
        <taxon>Puccinia</taxon>
    </lineage>
</organism>
<protein>
    <submittedName>
        <fullName evidence="1">Uncharacterized protein</fullName>
    </submittedName>
</protein>
<evidence type="ECO:0000313" key="2">
    <source>
        <dbReference type="Proteomes" id="UP000054564"/>
    </source>
</evidence>